<accession>A0A5J4YKD0</accession>
<dbReference type="SMART" id="SM00184">
    <property type="entry name" value="RING"/>
    <property type="match status" value="1"/>
</dbReference>
<reference evidence="8" key="1">
    <citation type="journal article" date="2019" name="Nat. Commun.">
        <title>Expansion of phycobilisome linker gene families in mesophilic red algae.</title>
        <authorList>
            <person name="Lee J."/>
            <person name="Kim D."/>
            <person name="Bhattacharya D."/>
            <person name="Yoon H.S."/>
        </authorList>
    </citation>
    <scope>NUCLEOTIDE SEQUENCE [LARGE SCALE GENOMIC DNA]</scope>
    <source>
        <strain evidence="8">CCMP 1328</strain>
    </source>
</reference>
<evidence type="ECO:0000256" key="5">
    <source>
        <dbReference type="SAM" id="Phobius"/>
    </source>
</evidence>
<dbReference type="OrthoDB" id="8062037at2759"/>
<protein>
    <recommendedName>
        <fullName evidence="6">RING-type domain-containing protein</fullName>
    </recommendedName>
</protein>
<keyword evidence="5" id="KW-1133">Transmembrane helix</keyword>
<gene>
    <name evidence="7" type="ORF">FVE85_8338</name>
</gene>
<feature type="transmembrane region" description="Helical" evidence="5">
    <location>
        <begin position="134"/>
        <end position="156"/>
    </location>
</feature>
<evidence type="ECO:0000256" key="3">
    <source>
        <dbReference type="ARBA" id="ARBA00022833"/>
    </source>
</evidence>
<evidence type="ECO:0000256" key="1">
    <source>
        <dbReference type="ARBA" id="ARBA00022723"/>
    </source>
</evidence>
<dbReference type="Proteomes" id="UP000324585">
    <property type="component" value="Unassembled WGS sequence"/>
</dbReference>
<evidence type="ECO:0000259" key="6">
    <source>
        <dbReference type="PROSITE" id="PS50089"/>
    </source>
</evidence>
<dbReference type="AlphaFoldDB" id="A0A5J4YKD0"/>
<keyword evidence="8" id="KW-1185">Reference proteome</keyword>
<feature type="domain" description="RING-type" evidence="6">
    <location>
        <begin position="243"/>
        <end position="286"/>
    </location>
</feature>
<dbReference type="EMBL" id="VRMN01000011">
    <property type="protein sequence ID" value="KAA8491856.1"/>
    <property type="molecule type" value="Genomic_DNA"/>
</dbReference>
<dbReference type="GO" id="GO:0061630">
    <property type="term" value="F:ubiquitin protein ligase activity"/>
    <property type="evidence" value="ECO:0007669"/>
    <property type="project" value="TreeGrafter"/>
</dbReference>
<evidence type="ECO:0000313" key="8">
    <source>
        <dbReference type="Proteomes" id="UP000324585"/>
    </source>
</evidence>
<evidence type="ECO:0000313" key="7">
    <source>
        <dbReference type="EMBL" id="KAA8491856.1"/>
    </source>
</evidence>
<evidence type="ECO:0000256" key="2">
    <source>
        <dbReference type="ARBA" id="ARBA00022771"/>
    </source>
</evidence>
<keyword evidence="5" id="KW-0812">Transmembrane</keyword>
<dbReference type="GO" id="GO:0016567">
    <property type="term" value="P:protein ubiquitination"/>
    <property type="evidence" value="ECO:0007669"/>
    <property type="project" value="TreeGrafter"/>
</dbReference>
<dbReference type="InterPro" id="IPR013083">
    <property type="entry name" value="Znf_RING/FYVE/PHD"/>
</dbReference>
<dbReference type="PROSITE" id="PS50089">
    <property type="entry name" value="ZF_RING_2"/>
    <property type="match status" value="1"/>
</dbReference>
<keyword evidence="1" id="KW-0479">Metal-binding</keyword>
<dbReference type="InterPro" id="IPR001841">
    <property type="entry name" value="Znf_RING"/>
</dbReference>
<name>A0A5J4YKD0_PORPP</name>
<comment type="caution">
    <text evidence="7">The sequence shown here is derived from an EMBL/GenBank/DDBJ whole genome shotgun (WGS) entry which is preliminary data.</text>
</comment>
<feature type="transmembrane region" description="Helical" evidence="5">
    <location>
        <begin position="12"/>
        <end position="32"/>
    </location>
</feature>
<sequence length="595" mass="65316">MLFFIDRHTRPLLLLFSGITLLSLILSVLGWARFAGTNESPTQWLETTCVYVSGEAEYSDVRGFYRSAFVVSLANDELQALRYVSGVFNVTRDEALQYNDNFPPNTTHACFVSDKSEVFSTEPVAPPPSSSSDLVVAILFTVLFAVAGVCLLLVFVRHEKKLLQAQTQAVFSRVGSAGGQGVSISVSGGTDAERDLEAGMPVRTGSKKRRVKLSAHEISELLDSYAVDLPIEQDDTQGDDFLCVVCIEGIEHEHKRLVRLECGHMYHRNCLRGWMKRGAMNCCVCNRNYLRSHAAAAVHSEESVPSENGEANQREHAVPVRHGPCITYRVPAGLHSSRRPASMAVQTSMLALSTRDTHRSGTQLVSDVTQEKQTHVGILTRSEAESSDSMQDEDKIKCSYDVVPRRVVLFRMSRKFGYLRHASASESKLGSSCSTGAMVQQPHSPNHIPSIRRQTQDPPNRASHAVNPLALPFPCPAPISHRPRRRVRAVTPAASGALRYSVPLTLDVCGAFRVSALRAQGGRARKRGEKPPASAWDLCPRRSNCWKELRHEVQDLQVCSARNEGARCADDGAPGQAAFRGHAGSVRASGRVHAQ</sequence>
<dbReference type="PANTHER" id="PTHR45969:SF69">
    <property type="entry name" value="FINGER DOMAIN PROTEIN, PUTATIVE (AFU_ORTHOLOGUE AFUA_3G12190)-RELATED"/>
    <property type="match status" value="1"/>
</dbReference>
<dbReference type="GO" id="GO:0008270">
    <property type="term" value="F:zinc ion binding"/>
    <property type="evidence" value="ECO:0007669"/>
    <property type="project" value="UniProtKB-KW"/>
</dbReference>
<dbReference type="SUPFAM" id="SSF57850">
    <property type="entry name" value="RING/U-box"/>
    <property type="match status" value="1"/>
</dbReference>
<keyword evidence="2 4" id="KW-0863">Zinc-finger</keyword>
<dbReference type="PANTHER" id="PTHR45969">
    <property type="entry name" value="RING ZINC FINGER PROTEIN-RELATED"/>
    <property type="match status" value="1"/>
</dbReference>
<dbReference type="Gene3D" id="3.30.40.10">
    <property type="entry name" value="Zinc/RING finger domain, C3HC4 (zinc finger)"/>
    <property type="match status" value="1"/>
</dbReference>
<evidence type="ECO:0000256" key="4">
    <source>
        <dbReference type="PROSITE-ProRule" id="PRU00175"/>
    </source>
</evidence>
<organism evidence="7 8">
    <name type="scientific">Porphyridium purpureum</name>
    <name type="common">Red alga</name>
    <name type="synonym">Porphyridium cruentum</name>
    <dbReference type="NCBI Taxonomy" id="35688"/>
    <lineage>
        <taxon>Eukaryota</taxon>
        <taxon>Rhodophyta</taxon>
        <taxon>Bangiophyceae</taxon>
        <taxon>Porphyridiales</taxon>
        <taxon>Porphyridiaceae</taxon>
        <taxon>Porphyridium</taxon>
    </lineage>
</organism>
<dbReference type="Pfam" id="PF13639">
    <property type="entry name" value="zf-RING_2"/>
    <property type="match status" value="1"/>
</dbReference>
<proteinExistence type="predicted"/>
<keyword evidence="5" id="KW-0472">Membrane</keyword>
<keyword evidence="3" id="KW-0862">Zinc</keyword>